<dbReference type="InterPro" id="IPR015315">
    <property type="entry name" value="DUF1963"/>
</dbReference>
<dbReference type="InterPro" id="IPR035948">
    <property type="entry name" value="YwqG-like_sf"/>
</dbReference>
<name>A0ABT6YEH8_9BACT</name>
<sequence length="300" mass="34899">MDNKEQLFDRLKANGLDKYFDKLEPIVRNTIRLYLTSCSDDEIPVGQSKIGGQPDLPASFSWFTETKTIISKKLWIFGKETEQTITKSLSFIAQINLSEISQFDSENLLPKSGILYFFYTEAQDAWGFDTKDQNKFKIIYFDEDLTTLKRFDFPVDLENSRFKPCSIEAKQEISLPSYGYGLDEEMSFTDDEADIYYDKIYEDGNINKLLGYSDNIQGEMELECELVTNGLYCGDPSGYDDPRAKKLEPNAKNWRLLLQIDSNDENEMMWGDCGRLYFWIKKEDLINKQFDRAWISLQCS</sequence>
<dbReference type="RefSeq" id="WP_283346260.1">
    <property type="nucleotide sequence ID" value="NZ_JASHIF010000024.1"/>
</dbReference>
<reference evidence="1 2" key="1">
    <citation type="submission" date="2023-05" db="EMBL/GenBank/DDBJ databases">
        <title>Novel species of genus Flectobacillus isolated from stream in China.</title>
        <authorList>
            <person name="Lu H."/>
        </authorList>
    </citation>
    <scope>NUCLEOTIDE SEQUENCE [LARGE SCALE GENOMIC DNA]</scope>
    <source>
        <strain evidence="1 2">KCTC 42575</strain>
    </source>
</reference>
<dbReference type="SUPFAM" id="SSF103032">
    <property type="entry name" value="Hypothetical protein YwqG"/>
    <property type="match status" value="1"/>
</dbReference>
<keyword evidence="2" id="KW-1185">Reference proteome</keyword>
<dbReference type="EMBL" id="JASHIF010000024">
    <property type="protein sequence ID" value="MDI9861925.1"/>
    <property type="molecule type" value="Genomic_DNA"/>
</dbReference>
<dbReference type="Proteomes" id="UP001236507">
    <property type="component" value="Unassembled WGS sequence"/>
</dbReference>
<evidence type="ECO:0000313" key="2">
    <source>
        <dbReference type="Proteomes" id="UP001236507"/>
    </source>
</evidence>
<organism evidence="1 2">
    <name type="scientific">Flectobacillus roseus</name>
    <dbReference type="NCBI Taxonomy" id="502259"/>
    <lineage>
        <taxon>Bacteria</taxon>
        <taxon>Pseudomonadati</taxon>
        <taxon>Bacteroidota</taxon>
        <taxon>Cytophagia</taxon>
        <taxon>Cytophagales</taxon>
        <taxon>Flectobacillaceae</taxon>
        <taxon>Flectobacillus</taxon>
    </lineage>
</organism>
<accession>A0ABT6YEH8</accession>
<comment type="caution">
    <text evidence="1">The sequence shown here is derived from an EMBL/GenBank/DDBJ whole genome shotgun (WGS) entry which is preliminary data.</text>
</comment>
<evidence type="ECO:0000313" key="1">
    <source>
        <dbReference type="EMBL" id="MDI9861925.1"/>
    </source>
</evidence>
<gene>
    <name evidence="1" type="ORF">QM524_22070</name>
</gene>
<dbReference type="PANTHER" id="PTHR36436:SF6">
    <property type="entry name" value="SLL5081 PROTEIN"/>
    <property type="match status" value="1"/>
</dbReference>
<proteinExistence type="predicted"/>
<dbReference type="Pfam" id="PF09234">
    <property type="entry name" value="DUF1963"/>
    <property type="match status" value="1"/>
</dbReference>
<dbReference type="PANTHER" id="PTHR36436">
    <property type="entry name" value="SLL5081 PROTEIN"/>
    <property type="match status" value="1"/>
</dbReference>
<dbReference type="Gene3D" id="2.30.320.10">
    <property type="entry name" value="YwqG-like"/>
    <property type="match status" value="1"/>
</dbReference>
<protein>
    <submittedName>
        <fullName evidence="1">YwqG family protein</fullName>
    </submittedName>
</protein>